<feature type="signal peptide" evidence="1">
    <location>
        <begin position="1"/>
        <end position="23"/>
    </location>
</feature>
<keyword evidence="3" id="KW-1185">Reference proteome</keyword>
<accession>A0ABW2U272</accession>
<name>A0ABW2U272_9BACT</name>
<dbReference type="RefSeq" id="WP_380200697.1">
    <property type="nucleotide sequence ID" value="NZ_JBHTEK010000001.1"/>
</dbReference>
<evidence type="ECO:0000313" key="3">
    <source>
        <dbReference type="Proteomes" id="UP001596513"/>
    </source>
</evidence>
<reference evidence="3" key="1">
    <citation type="journal article" date="2019" name="Int. J. Syst. Evol. Microbiol.">
        <title>The Global Catalogue of Microorganisms (GCM) 10K type strain sequencing project: providing services to taxonomists for standard genome sequencing and annotation.</title>
        <authorList>
            <consortium name="The Broad Institute Genomics Platform"/>
            <consortium name="The Broad Institute Genome Sequencing Center for Infectious Disease"/>
            <person name="Wu L."/>
            <person name="Ma J."/>
        </authorList>
    </citation>
    <scope>NUCLEOTIDE SEQUENCE [LARGE SCALE GENOMIC DNA]</scope>
    <source>
        <strain evidence="3">JCM 19635</strain>
    </source>
</reference>
<organism evidence="2 3">
    <name type="scientific">Hymenobacter humi</name>
    <dbReference type="NCBI Taxonomy" id="1411620"/>
    <lineage>
        <taxon>Bacteria</taxon>
        <taxon>Pseudomonadati</taxon>
        <taxon>Bacteroidota</taxon>
        <taxon>Cytophagia</taxon>
        <taxon>Cytophagales</taxon>
        <taxon>Hymenobacteraceae</taxon>
        <taxon>Hymenobacter</taxon>
    </lineage>
</organism>
<feature type="chain" id="PRO_5047343896" evidence="1">
    <location>
        <begin position="24"/>
        <end position="251"/>
    </location>
</feature>
<keyword evidence="1" id="KW-0732">Signal</keyword>
<sequence>MKTLAIALSAVFCLLALRPAAFGQSAAADESVAVATAKLQEQYAASFGGHPQLYNGPEYVDYAKRYHARTGHQFFLSPDMQTGRVDYNGQSFQNIRLAYDVVLDQVVLSHPTSPLLLRLINEKARGFTVNNHSFIRLVADSASGAVIRTGYYEVLVDSSVQVLAKRAKRQQEHLQQQQVDVEFTDTDRLFIRKAGQYYAIKRKSQALRLFADQKPALQKFMQEQKLSFRKADFEASVVQLARYYCSLPTAK</sequence>
<dbReference type="Proteomes" id="UP001596513">
    <property type="component" value="Unassembled WGS sequence"/>
</dbReference>
<evidence type="ECO:0000313" key="2">
    <source>
        <dbReference type="EMBL" id="MFC7666742.1"/>
    </source>
</evidence>
<gene>
    <name evidence="2" type="ORF">ACFQT0_04395</name>
</gene>
<comment type="caution">
    <text evidence="2">The sequence shown here is derived from an EMBL/GenBank/DDBJ whole genome shotgun (WGS) entry which is preliminary data.</text>
</comment>
<dbReference type="EMBL" id="JBHTEK010000001">
    <property type="protein sequence ID" value="MFC7666742.1"/>
    <property type="molecule type" value="Genomic_DNA"/>
</dbReference>
<proteinExistence type="predicted"/>
<evidence type="ECO:0000256" key="1">
    <source>
        <dbReference type="SAM" id="SignalP"/>
    </source>
</evidence>
<protein>
    <submittedName>
        <fullName evidence="2">Uncharacterized protein</fullName>
    </submittedName>
</protein>